<evidence type="ECO:0000256" key="1">
    <source>
        <dbReference type="SAM" id="MobiDB-lite"/>
    </source>
</evidence>
<gene>
    <name evidence="2" type="ORF">LV75_006477</name>
</gene>
<evidence type="ECO:0000313" key="3">
    <source>
        <dbReference type="Proteomes" id="UP001205185"/>
    </source>
</evidence>
<dbReference type="Proteomes" id="UP001205185">
    <property type="component" value="Unassembled WGS sequence"/>
</dbReference>
<proteinExistence type="predicted"/>
<accession>A0ABT1IMP7</accession>
<evidence type="ECO:0000313" key="2">
    <source>
        <dbReference type="EMBL" id="MCP2273945.1"/>
    </source>
</evidence>
<sequence length="150" mass="16528">MTFDDDPRIAEALAQLEAAEVGLDEAIVAAKEVERTVPVTTLSEEDLRLLEAHARGDDAPRSLRELQERIDEGELSWTDLSEGRHLDDPAVQSALDPGVKGMRQAYTAIEEGQPLDEIIEAGPPVPPRPSSPTEPSDDETFDFLRDRPDE</sequence>
<comment type="caution">
    <text evidence="2">The sequence shown here is derived from an EMBL/GenBank/DDBJ whole genome shotgun (WGS) entry which is preliminary data.</text>
</comment>
<keyword evidence="3" id="KW-1185">Reference proteome</keyword>
<protein>
    <submittedName>
        <fullName evidence="2">Uncharacterized protein</fullName>
    </submittedName>
</protein>
<reference evidence="2 3" key="1">
    <citation type="submission" date="2022-06" db="EMBL/GenBank/DDBJ databases">
        <title>Genomic Encyclopedia of Archaeal and Bacterial Type Strains, Phase II (KMG-II): from individual species to whole genera.</title>
        <authorList>
            <person name="Goeker M."/>
        </authorList>
    </citation>
    <scope>NUCLEOTIDE SEQUENCE [LARGE SCALE GENOMIC DNA]</scope>
    <source>
        <strain evidence="2 3">DSM 44255</strain>
    </source>
</reference>
<name>A0ABT1IMP7_9PSEU</name>
<feature type="compositionally biased region" description="Pro residues" evidence="1">
    <location>
        <begin position="123"/>
        <end position="132"/>
    </location>
</feature>
<dbReference type="RefSeq" id="WP_253891133.1">
    <property type="nucleotide sequence ID" value="NZ_BAAAVB010000010.1"/>
</dbReference>
<dbReference type="EMBL" id="JAMTCO010000019">
    <property type="protein sequence ID" value="MCP2273945.1"/>
    <property type="molecule type" value="Genomic_DNA"/>
</dbReference>
<organism evidence="2 3">
    <name type="scientific">Actinokineospora diospyrosa</name>
    <dbReference type="NCBI Taxonomy" id="103728"/>
    <lineage>
        <taxon>Bacteria</taxon>
        <taxon>Bacillati</taxon>
        <taxon>Actinomycetota</taxon>
        <taxon>Actinomycetes</taxon>
        <taxon>Pseudonocardiales</taxon>
        <taxon>Pseudonocardiaceae</taxon>
        <taxon>Actinokineospora</taxon>
    </lineage>
</organism>
<feature type="region of interest" description="Disordered" evidence="1">
    <location>
        <begin position="113"/>
        <end position="150"/>
    </location>
</feature>